<comment type="caution">
    <text evidence="2">The sequence shown here is derived from an EMBL/GenBank/DDBJ whole genome shotgun (WGS) entry which is preliminary data.</text>
</comment>
<sequence>MTVLLSYDQQNKKEWQEFGHELAHHLRHCGQQLNMHPLFRQLQEYQATYFAYHFCVPTFMLQQLIGISVKQIMNLFNVEYEFAVRRLEIYQNNKLGGLIYGQASAY</sequence>
<gene>
    <name evidence="2" type="ORF">RWE15_10135</name>
</gene>
<keyword evidence="3" id="KW-1185">Reference proteome</keyword>
<evidence type="ECO:0000313" key="3">
    <source>
        <dbReference type="Proteomes" id="UP001281447"/>
    </source>
</evidence>
<evidence type="ECO:0000259" key="1">
    <source>
        <dbReference type="Pfam" id="PF06114"/>
    </source>
</evidence>
<reference evidence="2 3" key="1">
    <citation type="submission" date="2023-10" db="EMBL/GenBank/DDBJ databases">
        <title>Virgibacillus halophilus 5B73C genome.</title>
        <authorList>
            <person name="Miliotis G."/>
            <person name="Sengupta P."/>
            <person name="Hameed A."/>
            <person name="Chuvochina M."/>
            <person name="Mcdonagh F."/>
            <person name="Simpson A.C."/>
            <person name="Singh N.K."/>
            <person name="Rekha P.D."/>
            <person name="Raman K."/>
            <person name="Hugenholtz P."/>
            <person name="Venkateswaran K."/>
        </authorList>
    </citation>
    <scope>NUCLEOTIDE SEQUENCE [LARGE SCALE GENOMIC DNA]</scope>
    <source>
        <strain evidence="2 3">5B73C</strain>
    </source>
</reference>
<accession>A0ABU5C603</accession>
<name>A0ABU5C603_9BACI</name>
<dbReference type="Proteomes" id="UP001281447">
    <property type="component" value="Unassembled WGS sequence"/>
</dbReference>
<organism evidence="2 3">
    <name type="scientific">Tigheibacillus halophilus</name>
    <dbReference type="NCBI Taxonomy" id="361280"/>
    <lineage>
        <taxon>Bacteria</taxon>
        <taxon>Bacillati</taxon>
        <taxon>Bacillota</taxon>
        <taxon>Bacilli</taxon>
        <taxon>Bacillales</taxon>
        <taxon>Bacillaceae</taxon>
        <taxon>Tigheibacillus</taxon>
    </lineage>
</organism>
<feature type="domain" description="IrrE N-terminal-like" evidence="1">
    <location>
        <begin position="2"/>
        <end position="88"/>
    </location>
</feature>
<proteinExistence type="predicted"/>
<evidence type="ECO:0000313" key="2">
    <source>
        <dbReference type="EMBL" id="MDY0394741.1"/>
    </source>
</evidence>
<dbReference type="InterPro" id="IPR010359">
    <property type="entry name" value="IrrE_HExxH"/>
</dbReference>
<dbReference type="Pfam" id="PF06114">
    <property type="entry name" value="Peptidase_M78"/>
    <property type="match status" value="1"/>
</dbReference>
<protein>
    <submittedName>
        <fullName evidence="2">ImmA/IrrE family metallo-endopeptidase</fullName>
    </submittedName>
</protein>
<dbReference type="EMBL" id="JAWDIP010000003">
    <property type="protein sequence ID" value="MDY0394741.1"/>
    <property type="molecule type" value="Genomic_DNA"/>
</dbReference>